<proteinExistence type="predicted"/>
<accession>A0A0J1B154</accession>
<evidence type="ECO:0000313" key="3">
    <source>
        <dbReference type="EMBL" id="KLT41329.1"/>
    </source>
</evidence>
<dbReference type="AlphaFoldDB" id="A0A0J1B154"/>
<dbReference type="EMBL" id="KQ087220">
    <property type="protein sequence ID" value="KLT41329.1"/>
    <property type="molecule type" value="Genomic_DNA"/>
</dbReference>
<organism evidence="3 4">
    <name type="scientific">Cutaneotrichosporon oleaginosum</name>
    <dbReference type="NCBI Taxonomy" id="879819"/>
    <lineage>
        <taxon>Eukaryota</taxon>
        <taxon>Fungi</taxon>
        <taxon>Dikarya</taxon>
        <taxon>Basidiomycota</taxon>
        <taxon>Agaricomycotina</taxon>
        <taxon>Tremellomycetes</taxon>
        <taxon>Trichosporonales</taxon>
        <taxon>Trichosporonaceae</taxon>
        <taxon>Cutaneotrichosporon</taxon>
    </lineage>
</organism>
<feature type="non-terminal residue" evidence="3">
    <location>
        <position position="1"/>
    </location>
</feature>
<keyword evidence="1" id="KW-0812">Transmembrane</keyword>
<dbReference type="Proteomes" id="UP000053611">
    <property type="component" value="Unassembled WGS sequence"/>
</dbReference>
<feature type="chain" id="PRO_5005247722" evidence="2">
    <location>
        <begin position="23"/>
        <end position="71"/>
    </location>
</feature>
<protein>
    <submittedName>
        <fullName evidence="3">Uncharacterized protein</fullName>
    </submittedName>
</protein>
<keyword evidence="2" id="KW-0732">Signal</keyword>
<sequence>IARFGAACLGSVALCLFPLHAAELPSAEMLGVAVVITWTVLAVYVFGALPRRGAVRLDEDEDEEGVTVTDL</sequence>
<reference evidence="3 4" key="1">
    <citation type="submission" date="2015-03" db="EMBL/GenBank/DDBJ databases">
        <title>Genomics and transcriptomics of the oil-accumulating basidiomycete yeast T. oleaginosus allow insights into substrate utilization and the diverse evolutionary trajectories of mating systems in fungi.</title>
        <authorList>
            <consortium name="DOE Joint Genome Institute"/>
            <person name="Kourist R."/>
            <person name="Kracht O."/>
            <person name="Bracharz F."/>
            <person name="Lipzen A."/>
            <person name="Nolan M."/>
            <person name="Ohm R."/>
            <person name="Grigoriev I."/>
            <person name="Sun S."/>
            <person name="Heitman J."/>
            <person name="Bruck T."/>
            <person name="Nowrousian M."/>
        </authorList>
    </citation>
    <scope>NUCLEOTIDE SEQUENCE [LARGE SCALE GENOMIC DNA]</scope>
    <source>
        <strain evidence="3 4">IBC0246</strain>
    </source>
</reference>
<feature type="signal peptide" evidence="2">
    <location>
        <begin position="1"/>
        <end position="22"/>
    </location>
</feature>
<name>A0A0J1B154_9TREE</name>
<evidence type="ECO:0000256" key="1">
    <source>
        <dbReference type="SAM" id="Phobius"/>
    </source>
</evidence>
<keyword evidence="1" id="KW-1133">Transmembrane helix</keyword>
<feature type="transmembrane region" description="Helical" evidence="1">
    <location>
        <begin position="31"/>
        <end position="49"/>
    </location>
</feature>
<dbReference type="GeneID" id="28986065"/>
<evidence type="ECO:0000313" key="4">
    <source>
        <dbReference type="Proteomes" id="UP000053611"/>
    </source>
</evidence>
<keyword evidence="4" id="KW-1185">Reference proteome</keyword>
<gene>
    <name evidence="3" type="ORF">CC85DRAFT_303401</name>
</gene>
<evidence type="ECO:0000256" key="2">
    <source>
        <dbReference type="SAM" id="SignalP"/>
    </source>
</evidence>
<keyword evidence="1" id="KW-0472">Membrane</keyword>